<dbReference type="Proteomes" id="UP000321570">
    <property type="component" value="Unassembled WGS sequence"/>
</dbReference>
<keyword evidence="3" id="KW-1185">Reference proteome</keyword>
<proteinExistence type="predicted"/>
<protein>
    <submittedName>
        <fullName evidence="2">Uncharacterized protein</fullName>
    </submittedName>
</protein>
<feature type="non-terminal residue" evidence="2">
    <location>
        <position position="154"/>
    </location>
</feature>
<reference evidence="2 3" key="1">
    <citation type="submission" date="2019-07" db="EMBL/GenBank/DDBJ databases">
        <authorList>
            <person name="Jastrzebski P J."/>
            <person name="Paukszto L."/>
            <person name="Jastrzebski P J."/>
        </authorList>
    </citation>
    <scope>NUCLEOTIDE SEQUENCE [LARGE SCALE GENOMIC DNA]</scope>
    <source>
        <strain evidence="2 3">WMS-il1</strain>
    </source>
</reference>
<sequence>DSSKLEIKFEEFGEIQLQSLIEETNKAVTEVEFENFMLDHYIKRLNIVIEIQENPVPVSDHSRSRARFAGIDRSFRLSIEKKCFIARSEIESLTQEVESVKKNSELILDNYQIVCDEAEMQLKQTQKIRRDFVKLIGKHSSQIQNTSITVEKLS</sequence>
<dbReference type="AlphaFoldDB" id="A0A564XYE9"/>
<evidence type="ECO:0000313" key="3">
    <source>
        <dbReference type="Proteomes" id="UP000321570"/>
    </source>
</evidence>
<organism evidence="2 3">
    <name type="scientific">Hymenolepis diminuta</name>
    <name type="common">Rat tapeworm</name>
    <dbReference type="NCBI Taxonomy" id="6216"/>
    <lineage>
        <taxon>Eukaryota</taxon>
        <taxon>Metazoa</taxon>
        <taxon>Spiralia</taxon>
        <taxon>Lophotrochozoa</taxon>
        <taxon>Platyhelminthes</taxon>
        <taxon>Cestoda</taxon>
        <taxon>Eucestoda</taxon>
        <taxon>Cyclophyllidea</taxon>
        <taxon>Hymenolepididae</taxon>
        <taxon>Hymenolepis</taxon>
    </lineage>
</organism>
<dbReference type="EMBL" id="CABIJS010000026">
    <property type="protein sequence ID" value="VUZ40051.1"/>
    <property type="molecule type" value="Genomic_DNA"/>
</dbReference>
<feature type="non-terminal residue" evidence="2">
    <location>
        <position position="1"/>
    </location>
</feature>
<gene>
    <name evidence="2" type="ORF">WMSIL1_LOCUS1178</name>
</gene>
<feature type="coiled-coil region" evidence="1">
    <location>
        <begin position="90"/>
        <end position="128"/>
    </location>
</feature>
<name>A0A564XYE9_HYMDI</name>
<accession>A0A564XYE9</accession>
<keyword evidence="1" id="KW-0175">Coiled coil</keyword>
<evidence type="ECO:0000313" key="2">
    <source>
        <dbReference type="EMBL" id="VUZ40051.1"/>
    </source>
</evidence>
<evidence type="ECO:0000256" key="1">
    <source>
        <dbReference type="SAM" id="Coils"/>
    </source>
</evidence>